<dbReference type="AlphaFoldDB" id="A0AA39MLQ7"/>
<dbReference type="Proteomes" id="UP001175211">
    <property type="component" value="Unassembled WGS sequence"/>
</dbReference>
<proteinExistence type="predicted"/>
<comment type="caution">
    <text evidence="2">The sequence shown here is derived from an EMBL/GenBank/DDBJ whole genome shotgun (WGS) entry which is preliminary data.</text>
</comment>
<feature type="region of interest" description="Disordered" evidence="1">
    <location>
        <begin position="237"/>
        <end position="261"/>
    </location>
</feature>
<evidence type="ECO:0000313" key="2">
    <source>
        <dbReference type="EMBL" id="KAK0438334.1"/>
    </source>
</evidence>
<dbReference type="GeneID" id="85363582"/>
<feature type="compositionally biased region" description="Basic and acidic residues" evidence="1">
    <location>
        <begin position="67"/>
        <end position="76"/>
    </location>
</feature>
<evidence type="ECO:0000256" key="1">
    <source>
        <dbReference type="SAM" id="MobiDB-lite"/>
    </source>
</evidence>
<dbReference type="RefSeq" id="XP_060322904.1">
    <property type="nucleotide sequence ID" value="XM_060480034.1"/>
</dbReference>
<protein>
    <submittedName>
        <fullName evidence="2">Uncharacterized protein</fullName>
    </submittedName>
</protein>
<dbReference type="EMBL" id="JAUEPS010000098">
    <property type="protein sequence ID" value="KAK0438334.1"/>
    <property type="molecule type" value="Genomic_DNA"/>
</dbReference>
<gene>
    <name evidence="2" type="ORF">EV420DRAFT_1736269</name>
</gene>
<reference evidence="2" key="1">
    <citation type="submission" date="2023-06" db="EMBL/GenBank/DDBJ databases">
        <authorList>
            <consortium name="Lawrence Berkeley National Laboratory"/>
            <person name="Ahrendt S."/>
            <person name="Sahu N."/>
            <person name="Indic B."/>
            <person name="Wong-Bajracharya J."/>
            <person name="Merenyi Z."/>
            <person name="Ke H.-M."/>
            <person name="Monk M."/>
            <person name="Kocsube S."/>
            <person name="Drula E."/>
            <person name="Lipzen A."/>
            <person name="Balint B."/>
            <person name="Henrissat B."/>
            <person name="Andreopoulos B."/>
            <person name="Martin F.M."/>
            <person name="Harder C.B."/>
            <person name="Rigling D."/>
            <person name="Ford K.L."/>
            <person name="Foster G.D."/>
            <person name="Pangilinan J."/>
            <person name="Papanicolaou A."/>
            <person name="Barry K."/>
            <person name="LaButti K."/>
            <person name="Viragh M."/>
            <person name="Koriabine M."/>
            <person name="Yan M."/>
            <person name="Riley R."/>
            <person name="Champramary S."/>
            <person name="Plett K.L."/>
            <person name="Tsai I.J."/>
            <person name="Slot J."/>
            <person name="Sipos G."/>
            <person name="Plett J."/>
            <person name="Nagy L.G."/>
            <person name="Grigoriev I.V."/>
        </authorList>
    </citation>
    <scope>NUCLEOTIDE SEQUENCE</scope>
    <source>
        <strain evidence="2">CCBAS 213</strain>
    </source>
</reference>
<evidence type="ECO:0000313" key="3">
    <source>
        <dbReference type="Proteomes" id="UP001175211"/>
    </source>
</evidence>
<name>A0AA39MLQ7_ARMTA</name>
<feature type="region of interest" description="Disordered" evidence="1">
    <location>
        <begin position="67"/>
        <end position="89"/>
    </location>
</feature>
<sequence length="283" mass="31712">MLVHGATTNTDHLQSWDSALKIFFQEAGLTQALRGFELDMLVLNPAWERETVPGALERLIENIKHLPESEPDDRKAAYTGDLPPPSRVTKSISQYLSRNRARNDASNQAEFLRPASEASCARTDAKTLDRDTQMKYDIAKNDDGPLRRTMKKEKGKQKADEESPAVFERIANVESHLAVHYVPSPPASLLARIRFLEEHIIRLEKEYPPWAALHFNQPRRNWPPPPPSTPIIVPHHLRTHEQGASTTPQAAGGPKGKSSLTRAVMERLEVEKAMKDLGSKKAG</sequence>
<keyword evidence="3" id="KW-1185">Reference proteome</keyword>
<organism evidence="2 3">
    <name type="scientific">Armillaria tabescens</name>
    <name type="common">Ringless honey mushroom</name>
    <name type="synonym">Agaricus tabescens</name>
    <dbReference type="NCBI Taxonomy" id="1929756"/>
    <lineage>
        <taxon>Eukaryota</taxon>
        <taxon>Fungi</taxon>
        <taxon>Dikarya</taxon>
        <taxon>Basidiomycota</taxon>
        <taxon>Agaricomycotina</taxon>
        <taxon>Agaricomycetes</taxon>
        <taxon>Agaricomycetidae</taxon>
        <taxon>Agaricales</taxon>
        <taxon>Marasmiineae</taxon>
        <taxon>Physalacriaceae</taxon>
        <taxon>Desarmillaria</taxon>
    </lineage>
</organism>
<feature type="region of interest" description="Disordered" evidence="1">
    <location>
        <begin position="140"/>
        <end position="163"/>
    </location>
</feature>
<accession>A0AA39MLQ7</accession>